<feature type="compositionally biased region" description="Polar residues" evidence="1">
    <location>
        <begin position="27"/>
        <end position="36"/>
    </location>
</feature>
<feature type="compositionally biased region" description="Polar residues" evidence="1">
    <location>
        <begin position="630"/>
        <end position="643"/>
    </location>
</feature>
<dbReference type="Proteomes" id="UP000002748">
    <property type="component" value="Unassembled WGS sequence"/>
</dbReference>
<dbReference type="EMBL" id="ALBS01000180">
    <property type="protein sequence ID" value="EJT49052.1"/>
    <property type="molecule type" value="Genomic_DNA"/>
</dbReference>
<reference evidence="2 3" key="1">
    <citation type="journal article" date="2012" name="Eukaryot. Cell">
        <title>Draft genome sequence of CBS 2479, the standard type strain of Trichosporon asahii.</title>
        <authorList>
            <person name="Yang R.Y."/>
            <person name="Li H.T."/>
            <person name="Zhu H."/>
            <person name="Zhou G.P."/>
            <person name="Wang M."/>
            <person name="Wang L."/>
        </authorList>
    </citation>
    <scope>NUCLEOTIDE SEQUENCE [LARGE SCALE GENOMIC DNA]</scope>
    <source>
        <strain evidence="3">ATCC 90039 / CBS 2479 / JCM 2466 / KCTC 7840 / NCYC 2677 / UAMH 7654</strain>
    </source>
</reference>
<dbReference type="AlphaFoldDB" id="J6F1M3"/>
<feature type="compositionally biased region" description="Polar residues" evidence="1">
    <location>
        <begin position="509"/>
        <end position="518"/>
    </location>
</feature>
<sequence>MSTLPTPPVTRRSSAANKSTALARASTLPSRPSPAQDSGNDSENDSGSNSSENSGDESDQRSDSFRLFRPLTFCPNVTTETSTKETIPIPKLVVCGGQSAGKSSMYVPLAVRASVADSSLSELVNVSCSWEKAMANRLGSALAKPSHVYSVSTIAARHTHVSGPFEIHSRYCKDKFEALIDIIYKSRSGKLVKERFTKKALKTSRELGEALKLAGDEPRRMEVGEHESIRCYEDLKQMDAMERKAESESWPDFTTGKVVVHPNVSAIDLPGKSPDKTELTSGIGLKDHELFMVDPEPRSELFRAVKSCRPEFEGTMCESSSRGQELIKGLVNKFDKVESPLQSTWGDLLGGRYDAMQEITPEYGYHPCVMRNEDMRNQTQTSSWKAKQAKFFNADNMRQLAEHCDRKFGWGVISALIYELCEERVTARIVVQRRTKATTELDELTPEVEDGVASLYDQLIEPLSRWIERDVKCRASKIEGVLALQSKLKDELSRSISEFTTSTTPSPTNHDGSSNVHASTETKIARKLLEYRNLRDASAPDIGLAVHELYQECIATWGKKIEGTVKDVFEALWGDIVADAINTVCSNFGNAESAVTKEQCRKDFTVYRPSYEEDTARIAWELESRDRTTLPASTTNYSRSQSAPIPSTSTQHTTSSPASSPAHYLPNSSPPDTHPTQASTAITTSSSGFVFRPLYPKAPGNLSSDWSPQFKDLYYQAIARLRGHLDLAADTVYNDLSRDLNYRVLQYVEGVPGALRQELGLHDVNEDVRERAKRLCEANRETAAKRRKLAGECAELEKLEKALEGCV</sequence>
<name>J6F1M3_TRIAS</name>
<feature type="compositionally biased region" description="Polar residues" evidence="1">
    <location>
        <begin position="11"/>
        <end position="20"/>
    </location>
</feature>
<accession>J6F1M3</accession>
<feature type="compositionally biased region" description="Low complexity" evidence="1">
    <location>
        <begin position="644"/>
        <end position="661"/>
    </location>
</feature>
<dbReference type="KEGG" id="tasa:A1Q1_01883"/>
<feature type="compositionally biased region" description="Low complexity" evidence="1">
    <location>
        <begin position="37"/>
        <end position="53"/>
    </location>
</feature>
<feature type="region of interest" description="Disordered" evidence="1">
    <location>
        <begin position="1"/>
        <end position="62"/>
    </location>
</feature>
<dbReference type="HOGENOM" id="CLU_351672_0_0_1"/>
<organism evidence="2 3">
    <name type="scientific">Trichosporon asahii var. asahii (strain ATCC 90039 / CBS 2479 / JCM 2466 / KCTC 7840 / NBRC 103889/ NCYC 2677 / UAMH 7654)</name>
    <name type="common">Yeast</name>
    <dbReference type="NCBI Taxonomy" id="1186058"/>
    <lineage>
        <taxon>Eukaryota</taxon>
        <taxon>Fungi</taxon>
        <taxon>Dikarya</taxon>
        <taxon>Basidiomycota</taxon>
        <taxon>Agaricomycotina</taxon>
        <taxon>Tremellomycetes</taxon>
        <taxon>Trichosporonales</taxon>
        <taxon>Trichosporonaceae</taxon>
        <taxon>Trichosporon</taxon>
    </lineage>
</organism>
<dbReference type="OrthoDB" id="5061070at2759"/>
<comment type="caution">
    <text evidence="2">The sequence shown here is derived from an EMBL/GenBank/DDBJ whole genome shotgun (WGS) entry which is preliminary data.</text>
</comment>
<dbReference type="RefSeq" id="XP_014180366.1">
    <property type="nucleotide sequence ID" value="XM_014324891.1"/>
</dbReference>
<dbReference type="GeneID" id="25985397"/>
<evidence type="ECO:0000313" key="2">
    <source>
        <dbReference type="EMBL" id="EJT49052.1"/>
    </source>
</evidence>
<protein>
    <recommendedName>
        <fullName evidence="4">GED domain-containing protein</fullName>
    </recommendedName>
</protein>
<gene>
    <name evidence="2" type="ORF">A1Q1_01883</name>
</gene>
<evidence type="ECO:0000313" key="3">
    <source>
        <dbReference type="Proteomes" id="UP000002748"/>
    </source>
</evidence>
<feature type="region of interest" description="Disordered" evidence="1">
    <location>
        <begin position="630"/>
        <end position="680"/>
    </location>
</feature>
<proteinExistence type="predicted"/>
<dbReference type="VEuPathDB" id="FungiDB:A1Q1_01883"/>
<feature type="region of interest" description="Disordered" evidence="1">
    <location>
        <begin position="498"/>
        <end position="518"/>
    </location>
</feature>
<evidence type="ECO:0008006" key="4">
    <source>
        <dbReference type="Google" id="ProtNLM"/>
    </source>
</evidence>
<evidence type="ECO:0000256" key="1">
    <source>
        <dbReference type="SAM" id="MobiDB-lite"/>
    </source>
</evidence>